<evidence type="ECO:0000313" key="1">
    <source>
        <dbReference type="EMBL" id="JAI01401.1"/>
    </source>
</evidence>
<reference evidence="1" key="2">
    <citation type="journal article" date="2015" name="Fish Shellfish Immunol.">
        <title>Early steps in the European eel (Anguilla anguilla)-Vibrio vulnificus interaction in the gills: Role of the RtxA13 toxin.</title>
        <authorList>
            <person name="Callol A."/>
            <person name="Pajuelo D."/>
            <person name="Ebbesson L."/>
            <person name="Teles M."/>
            <person name="MacKenzie S."/>
            <person name="Amaro C."/>
        </authorList>
    </citation>
    <scope>NUCLEOTIDE SEQUENCE</scope>
</reference>
<accession>A0A0E9XHU1</accession>
<dbReference type="EMBL" id="GBXM01007177">
    <property type="protein sequence ID" value="JAI01401.1"/>
    <property type="molecule type" value="Transcribed_RNA"/>
</dbReference>
<sequence>MPTRHQSREYVTMMGDELRCILRSRATGEEVVQIYEGETLFARFYPTQNTDPER</sequence>
<name>A0A0E9XHU1_ANGAN</name>
<reference evidence="1" key="1">
    <citation type="submission" date="2014-11" db="EMBL/GenBank/DDBJ databases">
        <authorList>
            <person name="Amaro Gonzalez C."/>
        </authorList>
    </citation>
    <scope>NUCLEOTIDE SEQUENCE</scope>
</reference>
<organism evidence="1">
    <name type="scientific">Anguilla anguilla</name>
    <name type="common">European freshwater eel</name>
    <name type="synonym">Muraena anguilla</name>
    <dbReference type="NCBI Taxonomy" id="7936"/>
    <lineage>
        <taxon>Eukaryota</taxon>
        <taxon>Metazoa</taxon>
        <taxon>Chordata</taxon>
        <taxon>Craniata</taxon>
        <taxon>Vertebrata</taxon>
        <taxon>Euteleostomi</taxon>
        <taxon>Actinopterygii</taxon>
        <taxon>Neopterygii</taxon>
        <taxon>Teleostei</taxon>
        <taxon>Anguilliformes</taxon>
        <taxon>Anguillidae</taxon>
        <taxon>Anguilla</taxon>
    </lineage>
</organism>
<proteinExistence type="predicted"/>
<dbReference type="AlphaFoldDB" id="A0A0E9XHU1"/>
<protein>
    <submittedName>
        <fullName evidence="1">Uncharacterized protein</fullName>
    </submittedName>
</protein>